<evidence type="ECO:0000313" key="1">
    <source>
        <dbReference type="EMBL" id="RUM14488.1"/>
    </source>
</evidence>
<protein>
    <submittedName>
        <fullName evidence="1">Uncharacterized protein</fullName>
    </submittedName>
</protein>
<comment type="caution">
    <text evidence="1">The sequence shown here is derived from an EMBL/GenBank/DDBJ whole genome shotgun (WGS) entry which is preliminary data.</text>
</comment>
<proteinExistence type="predicted"/>
<accession>A0ABY0BD47</accession>
<gene>
    <name evidence="1" type="ORF">EFB14_07085</name>
</gene>
<keyword evidence="2" id="KW-1185">Reference proteome</keyword>
<name>A0ABY0BD47_9HYPH</name>
<organism evidence="1 2">
    <name type="scientific">Rhizobium fabae</name>
    <dbReference type="NCBI Taxonomy" id="573179"/>
    <lineage>
        <taxon>Bacteria</taxon>
        <taxon>Pseudomonadati</taxon>
        <taxon>Pseudomonadota</taxon>
        <taxon>Alphaproteobacteria</taxon>
        <taxon>Hyphomicrobiales</taxon>
        <taxon>Rhizobiaceae</taxon>
        <taxon>Rhizobium/Agrobacterium group</taxon>
        <taxon>Rhizobium</taxon>
    </lineage>
</organism>
<evidence type="ECO:0000313" key="2">
    <source>
        <dbReference type="Proteomes" id="UP000272004"/>
    </source>
</evidence>
<dbReference type="Proteomes" id="UP000272004">
    <property type="component" value="Unassembled WGS sequence"/>
</dbReference>
<sequence length="105" mass="11725">MPTPDYRGFQNITSQFSRESLSNIAHTVLENFRNWVLLSKQRTIQAKFDPPLFETYGNIVARKKKAATISNSSPGDILNARLIIGCNEVGEVHLIHVGTVARSID</sequence>
<reference evidence="1 2" key="1">
    <citation type="submission" date="2018-11" db="EMBL/GenBank/DDBJ databases">
        <authorList>
            <person name="Huo Y."/>
        </authorList>
    </citation>
    <scope>NUCLEOTIDE SEQUENCE [LARGE SCALE GENOMIC DNA]</scope>
    <source>
        <strain evidence="1 2">CCBAU 33202</strain>
    </source>
</reference>
<dbReference type="EMBL" id="RJJU01000004">
    <property type="protein sequence ID" value="RUM14488.1"/>
    <property type="molecule type" value="Genomic_DNA"/>
</dbReference>